<evidence type="ECO:0000256" key="1">
    <source>
        <dbReference type="SAM" id="Phobius"/>
    </source>
</evidence>
<keyword evidence="1" id="KW-0472">Membrane</keyword>
<evidence type="ECO:0000313" key="3">
    <source>
        <dbReference type="Proteomes" id="UP001595901"/>
    </source>
</evidence>
<feature type="transmembrane region" description="Helical" evidence="1">
    <location>
        <begin position="133"/>
        <end position="149"/>
    </location>
</feature>
<dbReference type="RefSeq" id="WP_380432163.1">
    <property type="nucleotide sequence ID" value="NZ_JBHSAC010000061.1"/>
</dbReference>
<gene>
    <name evidence="2" type="ORF">ACFOSE_07605</name>
</gene>
<sequence>MTNREIAVVIWSTLFLVWGIYLSRRNGIFKSLADVLKSFFGILKLPISQWILITNAIIVVIMFGCLRDKIELSYWYIKDYFLIFLFAIFPTVLLLKEYSIIEIVKDKWRDLFGLLSVFLFITNTYTFSLYLELVLVFLLVILSLFSAIAEVKEEFTLIGKIFRFLLSALGLILLFGALNSFIRHIGDVGTLNFWLSYGLELLIFVINIPILYIVEKMVVIEKMVVHSDYQNTLLTFVRYYFHYYVRKIKFRKRLSKNTPLKVQVEKYIFGYPKITIYVEGENLKEEDVLSLIAEMIINGHKITRPSRKIDKFPVYIEIVDKNNETLALCTEDFLSRNSRFYNPFMNKKTKEIYPSVLMLAKRKENI</sequence>
<keyword evidence="1" id="KW-0812">Transmembrane</keyword>
<feature type="transmembrane region" description="Helical" evidence="1">
    <location>
        <begin position="6"/>
        <end position="22"/>
    </location>
</feature>
<keyword evidence="3" id="KW-1185">Reference proteome</keyword>
<protein>
    <submittedName>
        <fullName evidence="2">Uncharacterized protein</fullName>
    </submittedName>
</protein>
<name>A0ABV8D2B1_9STRE</name>
<keyword evidence="1" id="KW-1133">Transmembrane helix</keyword>
<feature type="transmembrane region" description="Helical" evidence="1">
    <location>
        <begin position="161"/>
        <end position="182"/>
    </location>
</feature>
<feature type="transmembrane region" description="Helical" evidence="1">
    <location>
        <begin position="194"/>
        <end position="214"/>
    </location>
</feature>
<proteinExistence type="predicted"/>
<feature type="transmembrane region" description="Helical" evidence="1">
    <location>
        <begin position="42"/>
        <end position="63"/>
    </location>
</feature>
<dbReference type="EMBL" id="JBHSAC010000061">
    <property type="protein sequence ID" value="MFC3932621.1"/>
    <property type="molecule type" value="Genomic_DNA"/>
</dbReference>
<feature type="transmembrane region" description="Helical" evidence="1">
    <location>
        <begin position="75"/>
        <end position="96"/>
    </location>
</feature>
<organism evidence="2 3">
    <name type="scientific">Streptococcus dentapri</name>
    <dbReference type="NCBI Taxonomy" id="573564"/>
    <lineage>
        <taxon>Bacteria</taxon>
        <taxon>Bacillati</taxon>
        <taxon>Bacillota</taxon>
        <taxon>Bacilli</taxon>
        <taxon>Lactobacillales</taxon>
        <taxon>Streptococcaceae</taxon>
        <taxon>Streptococcus</taxon>
    </lineage>
</organism>
<dbReference type="Proteomes" id="UP001595901">
    <property type="component" value="Unassembled WGS sequence"/>
</dbReference>
<reference evidence="3" key="1">
    <citation type="journal article" date="2019" name="Int. J. Syst. Evol. Microbiol.">
        <title>The Global Catalogue of Microorganisms (GCM) 10K type strain sequencing project: providing services to taxonomists for standard genome sequencing and annotation.</title>
        <authorList>
            <consortium name="The Broad Institute Genomics Platform"/>
            <consortium name="The Broad Institute Genome Sequencing Center for Infectious Disease"/>
            <person name="Wu L."/>
            <person name="Ma J."/>
        </authorList>
    </citation>
    <scope>NUCLEOTIDE SEQUENCE [LARGE SCALE GENOMIC DNA]</scope>
    <source>
        <strain evidence="3">CCUG 58728</strain>
    </source>
</reference>
<comment type="caution">
    <text evidence="2">The sequence shown here is derived from an EMBL/GenBank/DDBJ whole genome shotgun (WGS) entry which is preliminary data.</text>
</comment>
<accession>A0ABV8D2B1</accession>
<evidence type="ECO:0000313" key="2">
    <source>
        <dbReference type="EMBL" id="MFC3932621.1"/>
    </source>
</evidence>